<dbReference type="PATRIC" id="fig|889378.3.peg.796"/>
<comment type="catalytic activity">
    <reaction evidence="1">
        <text>Hydrolysis of terminal non-reducing N-acetyl-D-hexosamine residues in N-acetyl-beta-D-hexosaminides.</text>
        <dbReference type="EC" id="3.2.1.52"/>
    </reaction>
</comment>
<dbReference type="EC" id="3.2.1.52" evidence="3"/>
<evidence type="ECO:0000259" key="7">
    <source>
        <dbReference type="Pfam" id="PF00933"/>
    </source>
</evidence>
<dbReference type="eggNOG" id="COG1472">
    <property type="taxonomic scope" value="Bacteria"/>
</dbReference>
<dbReference type="OrthoDB" id="9805821at2"/>
<feature type="domain" description="Glycoside hydrolase family 3 N-terminal" evidence="7">
    <location>
        <begin position="50"/>
        <end position="377"/>
    </location>
</feature>
<evidence type="ECO:0000256" key="3">
    <source>
        <dbReference type="ARBA" id="ARBA00012663"/>
    </source>
</evidence>
<evidence type="ECO:0000256" key="6">
    <source>
        <dbReference type="SAM" id="SignalP"/>
    </source>
</evidence>
<sequence>MKPHCILPSCILLFALLPCLLSAEAPVFGDDFADIDEHVEQLLSQMSDYERAAQVLMIGWPTVDPSDELMRWIRERNVGSIKIFGWNGNDVPALARSIGQMQAAALEQGVGIPLITSTDQEGGWVRHIKDLTSITPGNMAIGASGLAYDAYQSGYHIAHELRLMGVNMNLAPTVDVYTHPEAHVIGPRAFSDDPVQTGLLGTAFYHGHRDQQVIATGKHYPGHGGVAGDSHLMLPSIDIPMEELWERDLLPFRMLINEGIPALLSGHLSFPAITGDDTPASFSAFFNRQLLREELGFDGIIITDDLYMYGAVDYGHQYGEDIADLVVRAIRSGNDMVMLSRTPDFNGRIWHTLLNTYRQDPEFQSILDDAVRRILRVKLTYLHDPETRVPLIPEYTELHTSMPSPETRKFFQEQAARGTTLLGDRLLPLDGSERVLLAGHNAAFFRIGREFFPNAEEFRFQTRYFYFSSARDRERMRELAPHYDRIIFALGDLNSAQVLAEIEEYQDAVIVFSLLSPIYLLDKPWVHSGVAVYGWFDDSVRAGFSILTGSTEAGGSLPIQNLMGDRP</sequence>
<keyword evidence="4 8" id="KW-0378">Hydrolase</keyword>
<evidence type="ECO:0000256" key="1">
    <source>
        <dbReference type="ARBA" id="ARBA00001231"/>
    </source>
</evidence>
<dbReference type="KEGG" id="sfc:Spiaf_0792"/>
<dbReference type="PANTHER" id="PTHR30480:SF13">
    <property type="entry name" value="BETA-HEXOSAMINIDASE"/>
    <property type="match status" value="1"/>
</dbReference>
<proteinExistence type="inferred from homology"/>
<feature type="chain" id="PRO_5003623363" description="beta-N-acetylhexosaminidase" evidence="6">
    <location>
        <begin position="26"/>
        <end position="567"/>
    </location>
</feature>
<dbReference type="InterPro" id="IPR017853">
    <property type="entry name" value="GH"/>
</dbReference>
<comment type="similarity">
    <text evidence="2">Belongs to the glycosyl hydrolase 3 family.</text>
</comment>
<dbReference type="GO" id="GO:0005975">
    <property type="term" value="P:carbohydrate metabolic process"/>
    <property type="evidence" value="ECO:0007669"/>
    <property type="project" value="InterPro"/>
</dbReference>
<keyword evidence="6" id="KW-0732">Signal</keyword>
<dbReference type="Gene3D" id="3.20.20.300">
    <property type="entry name" value="Glycoside hydrolase, family 3, N-terminal domain"/>
    <property type="match status" value="1"/>
</dbReference>
<dbReference type="HOGENOM" id="CLU_008392_5_3_12"/>
<evidence type="ECO:0000256" key="2">
    <source>
        <dbReference type="ARBA" id="ARBA00005336"/>
    </source>
</evidence>
<dbReference type="AlphaFoldDB" id="H9UH93"/>
<keyword evidence="9" id="KW-1185">Reference proteome</keyword>
<dbReference type="EMBL" id="CP003282">
    <property type="protein sequence ID" value="AFG36886.1"/>
    <property type="molecule type" value="Genomic_DNA"/>
</dbReference>
<dbReference type="RefSeq" id="WP_014454883.1">
    <property type="nucleotide sequence ID" value="NC_017098.1"/>
</dbReference>
<evidence type="ECO:0000313" key="9">
    <source>
        <dbReference type="Proteomes" id="UP000007383"/>
    </source>
</evidence>
<dbReference type="InterPro" id="IPR050226">
    <property type="entry name" value="NagZ_Beta-hexosaminidase"/>
</dbReference>
<dbReference type="STRING" id="889378.Spiaf_0792"/>
<protein>
    <recommendedName>
        <fullName evidence="3">beta-N-acetylhexosaminidase</fullName>
        <ecNumber evidence="3">3.2.1.52</ecNumber>
    </recommendedName>
</protein>
<evidence type="ECO:0000256" key="4">
    <source>
        <dbReference type="ARBA" id="ARBA00022801"/>
    </source>
</evidence>
<evidence type="ECO:0000256" key="5">
    <source>
        <dbReference type="ARBA" id="ARBA00023295"/>
    </source>
</evidence>
<dbReference type="InterPro" id="IPR036962">
    <property type="entry name" value="Glyco_hydro_3_N_sf"/>
</dbReference>
<dbReference type="InterPro" id="IPR001764">
    <property type="entry name" value="Glyco_hydro_3_N"/>
</dbReference>
<evidence type="ECO:0000313" key="8">
    <source>
        <dbReference type="EMBL" id="AFG36886.1"/>
    </source>
</evidence>
<dbReference type="Proteomes" id="UP000007383">
    <property type="component" value="Chromosome"/>
</dbReference>
<gene>
    <name evidence="8" type="ordered locus">Spiaf_0792</name>
</gene>
<keyword evidence="5" id="KW-0326">Glycosidase</keyword>
<dbReference type="SUPFAM" id="SSF51445">
    <property type="entry name" value="(Trans)glycosidases"/>
    <property type="match status" value="1"/>
</dbReference>
<dbReference type="PANTHER" id="PTHR30480">
    <property type="entry name" value="BETA-HEXOSAMINIDASE-RELATED"/>
    <property type="match status" value="1"/>
</dbReference>
<organism evidence="8 9">
    <name type="scientific">Spirochaeta africana (strain ATCC 700263 / DSM 8902 / Z-7692)</name>
    <dbReference type="NCBI Taxonomy" id="889378"/>
    <lineage>
        <taxon>Bacteria</taxon>
        <taxon>Pseudomonadati</taxon>
        <taxon>Spirochaetota</taxon>
        <taxon>Spirochaetia</taxon>
        <taxon>Spirochaetales</taxon>
        <taxon>Spirochaetaceae</taxon>
        <taxon>Spirochaeta</taxon>
    </lineage>
</organism>
<dbReference type="Pfam" id="PF00933">
    <property type="entry name" value="Glyco_hydro_3"/>
    <property type="match status" value="1"/>
</dbReference>
<name>H9UH93_SPIAZ</name>
<dbReference type="GO" id="GO:0004563">
    <property type="term" value="F:beta-N-acetylhexosaminidase activity"/>
    <property type="evidence" value="ECO:0007669"/>
    <property type="project" value="UniProtKB-EC"/>
</dbReference>
<reference evidence="9" key="1">
    <citation type="journal article" date="2013" name="Stand. Genomic Sci.">
        <title>Complete genome sequence of the halophilic bacterium Spirochaeta africana type strain (Z-7692(T)) from the alkaline Lake Magadi in the East African Rift.</title>
        <authorList>
            <person name="Liolos K."/>
            <person name="Abt B."/>
            <person name="Scheuner C."/>
            <person name="Teshima H."/>
            <person name="Held B."/>
            <person name="Lapidus A."/>
            <person name="Nolan M."/>
            <person name="Lucas S."/>
            <person name="Deshpande S."/>
            <person name="Cheng J.F."/>
            <person name="Tapia R."/>
            <person name="Goodwin L.A."/>
            <person name="Pitluck S."/>
            <person name="Pagani I."/>
            <person name="Ivanova N."/>
            <person name="Mavromatis K."/>
            <person name="Mikhailova N."/>
            <person name="Huntemann M."/>
            <person name="Pati A."/>
            <person name="Chen A."/>
            <person name="Palaniappan K."/>
            <person name="Land M."/>
            <person name="Rohde M."/>
            <person name="Tindall B.J."/>
            <person name="Detter J.C."/>
            <person name="Goker M."/>
            <person name="Bristow J."/>
            <person name="Eisen J.A."/>
            <person name="Markowitz V."/>
            <person name="Hugenholtz P."/>
            <person name="Woyke T."/>
            <person name="Klenk H.P."/>
            <person name="Kyrpides N.C."/>
        </authorList>
    </citation>
    <scope>NUCLEOTIDE SEQUENCE</scope>
    <source>
        <strain evidence="9">ATCC 700263 / DSM 8902 / Z-7692</strain>
    </source>
</reference>
<dbReference type="GO" id="GO:0009254">
    <property type="term" value="P:peptidoglycan turnover"/>
    <property type="evidence" value="ECO:0007669"/>
    <property type="project" value="TreeGrafter"/>
</dbReference>
<accession>H9UH93</accession>
<feature type="signal peptide" evidence="6">
    <location>
        <begin position="1"/>
        <end position="25"/>
    </location>
</feature>